<evidence type="ECO:0000256" key="8">
    <source>
        <dbReference type="ARBA" id="ARBA00023098"/>
    </source>
</evidence>
<dbReference type="PIRSF" id="PIRSF000447">
    <property type="entry name" value="KAS_II"/>
    <property type="match status" value="1"/>
</dbReference>
<keyword evidence="5 14" id="KW-0444">Lipid biosynthesis</keyword>
<dbReference type="SUPFAM" id="SSF53901">
    <property type="entry name" value="Thiolase-like"/>
    <property type="match status" value="2"/>
</dbReference>
<dbReference type="Pfam" id="PF00109">
    <property type="entry name" value="ketoacyl-synt"/>
    <property type="match status" value="1"/>
</dbReference>
<dbReference type="PROSITE" id="PS52004">
    <property type="entry name" value="KS3_2"/>
    <property type="match status" value="1"/>
</dbReference>
<dbReference type="EC" id="2.3.1.179" evidence="3 14"/>
<keyword evidence="7" id="KW-0276">Fatty acid metabolism</keyword>
<evidence type="ECO:0000259" key="16">
    <source>
        <dbReference type="PROSITE" id="PS52004"/>
    </source>
</evidence>
<comment type="caution">
    <text evidence="17">The sequence shown here is derived from an EMBL/GenBank/DDBJ whole genome shotgun (WGS) entry which is preliminary data.</text>
</comment>
<evidence type="ECO:0000256" key="12">
    <source>
        <dbReference type="ARBA" id="ARBA00047318"/>
    </source>
</evidence>
<keyword evidence="18" id="KW-1185">Reference proteome</keyword>
<dbReference type="PROSITE" id="PS00606">
    <property type="entry name" value="KS3_1"/>
    <property type="match status" value="1"/>
</dbReference>
<comment type="function">
    <text evidence="11 14">Involved in the type II fatty acid elongation cycle. Catalyzes the elongation of a wide range of acyl-ACP by the addition of two carbons from malonyl-ACP to an acyl acceptor. Can efficiently catalyze the conversion of palmitoleoyl-ACP (cis-hexadec-9-enoyl-ACP) to cis-vaccenoyl-ACP (cis-octadec-11-enoyl-ACP), an essential step in the thermal regulation of fatty acid composition.</text>
</comment>
<comment type="pathway">
    <text evidence="1 14">Lipid metabolism; fatty acid biosynthesis.</text>
</comment>
<dbReference type="Proteomes" id="UP001580407">
    <property type="component" value="Unassembled WGS sequence"/>
</dbReference>
<evidence type="ECO:0000256" key="9">
    <source>
        <dbReference type="ARBA" id="ARBA00023160"/>
    </source>
</evidence>
<dbReference type="CDD" id="cd00834">
    <property type="entry name" value="KAS_I_II"/>
    <property type="match status" value="1"/>
</dbReference>
<keyword evidence="10 14" id="KW-0012">Acyltransferase</keyword>
<dbReference type="InterPro" id="IPR014031">
    <property type="entry name" value="Ketoacyl_synth_C"/>
</dbReference>
<reference evidence="17 18" key="1">
    <citation type="submission" date="2024-09" db="EMBL/GenBank/DDBJ databases">
        <authorList>
            <person name="Ruan L."/>
        </authorList>
    </citation>
    <scope>NUCLEOTIDE SEQUENCE [LARGE SCALE GENOMIC DNA]</scope>
    <source>
        <strain evidence="17 18">D33</strain>
    </source>
</reference>
<dbReference type="SMART" id="SM00825">
    <property type="entry name" value="PKS_KS"/>
    <property type="match status" value="1"/>
</dbReference>
<feature type="domain" description="Ketosynthase family 3 (KS3)" evidence="16">
    <location>
        <begin position="1"/>
        <end position="409"/>
    </location>
</feature>
<dbReference type="InterPro" id="IPR017568">
    <property type="entry name" value="3-oxoacyl-ACP_synth-2"/>
</dbReference>
<evidence type="ECO:0000256" key="2">
    <source>
        <dbReference type="ARBA" id="ARBA00008467"/>
    </source>
</evidence>
<protein>
    <recommendedName>
        <fullName evidence="4 14">3-oxoacyl-[acyl-carrier-protein] synthase 2</fullName>
        <ecNumber evidence="3 14">2.3.1.179</ecNumber>
    </recommendedName>
</protein>
<evidence type="ECO:0000256" key="1">
    <source>
        <dbReference type="ARBA" id="ARBA00005194"/>
    </source>
</evidence>
<dbReference type="Pfam" id="PF02801">
    <property type="entry name" value="Ketoacyl-synt_C"/>
    <property type="match status" value="1"/>
</dbReference>
<comment type="similarity">
    <text evidence="2 14 15">Belongs to the thiolase-like superfamily. Beta-ketoacyl-ACP synthases family.</text>
</comment>
<dbReference type="InterPro" id="IPR020841">
    <property type="entry name" value="PKS_Beta-ketoAc_synthase_dom"/>
</dbReference>
<proteinExistence type="inferred from homology"/>
<dbReference type="RefSeq" id="WP_375526255.1">
    <property type="nucleotide sequence ID" value="NZ_JBHILM010000018.1"/>
</dbReference>
<dbReference type="EMBL" id="JBHILM010000018">
    <property type="protein sequence ID" value="MFB5682497.1"/>
    <property type="molecule type" value="Genomic_DNA"/>
</dbReference>
<evidence type="ECO:0000256" key="7">
    <source>
        <dbReference type="ARBA" id="ARBA00022832"/>
    </source>
</evidence>
<accession>A0ABV5BAL1</accession>
<sequence length="411" mass="43434">MNRVVITGMGIVSPIGNSVESFWGNLVEGKSGISTIESFDASDLDSRIAGEVKDFDAEALWGRKEARSLDRFTQFALAAAEQAYAQSQLQLEKVNHERLGAYVGTAVGGMDTILENVDLLYKRGSKRVSPNLVAKMLSNMAASQISIRFGALGPSLAFVTACASATMAIGAAYKVIQRNDADVMFAGGSEALINQLILASFNNAKALSTRNDTPALASRPFAEDRDGFVISEGGGILILESLEHALKRGAPILGEIIGYGSNSDAYNIVASHPEGKGGSLAMKNALSDAGITTDEVDIISAHATSTKVGDISESIAIQRLFQERTAKIPVVANKSTIGHSQGAAGAMQAIALLKTLEEGIIPPTINVDHLDPEIKLNVVTKQENNKNLNIGISNSFGFGGHCAVIVLKKYQ</sequence>
<evidence type="ECO:0000256" key="14">
    <source>
        <dbReference type="PIRNR" id="PIRNR000447"/>
    </source>
</evidence>
<evidence type="ECO:0000256" key="10">
    <source>
        <dbReference type="ARBA" id="ARBA00023315"/>
    </source>
</evidence>
<comment type="catalytic activity">
    <reaction evidence="13 14">
        <text>a fatty acyl-[ACP] + malonyl-[ACP] + H(+) = a 3-oxoacyl-[ACP] + holo-[ACP] + CO2</text>
        <dbReference type="Rhea" id="RHEA:22836"/>
        <dbReference type="Rhea" id="RHEA-COMP:9623"/>
        <dbReference type="Rhea" id="RHEA-COMP:9685"/>
        <dbReference type="Rhea" id="RHEA-COMP:9916"/>
        <dbReference type="Rhea" id="RHEA-COMP:14125"/>
        <dbReference type="ChEBI" id="CHEBI:15378"/>
        <dbReference type="ChEBI" id="CHEBI:16526"/>
        <dbReference type="ChEBI" id="CHEBI:64479"/>
        <dbReference type="ChEBI" id="CHEBI:78449"/>
        <dbReference type="ChEBI" id="CHEBI:78776"/>
        <dbReference type="ChEBI" id="CHEBI:138651"/>
    </reaction>
</comment>
<evidence type="ECO:0000313" key="17">
    <source>
        <dbReference type="EMBL" id="MFB5682497.1"/>
    </source>
</evidence>
<keyword evidence="9 14" id="KW-0275">Fatty acid biosynthesis</keyword>
<dbReference type="PANTHER" id="PTHR11712">
    <property type="entry name" value="POLYKETIDE SYNTHASE-RELATED"/>
    <property type="match status" value="1"/>
</dbReference>
<comment type="catalytic activity">
    <reaction evidence="12 14">
        <text>(9Z)-hexadecenoyl-[ACP] + malonyl-[ACP] + H(+) = 3-oxo-(11Z)-octadecenoyl-[ACP] + holo-[ACP] + CO2</text>
        <dbReference type="Rhea" id="RHEA:55040"/>
        <dbReference type="Rhea" id="RHEA-COMP:9623"/>
        <dbReference type="Rhea" id="RHEA-COMP:9685"/>
        <dbReference type="Rhea" id="RHEA-COMP:10800"/>
        <dbReference type="Rhea" id="RHEA-COMP:14074"/>
        <dbReference type="ChEBI" id="CHEBI:15378"/>
        <dbReference type="ChEBI" id="CHEBI:16526"/>
        <dbReference type="ChEBI" id="CHEBI:64479"/>
        <dbReference type="ChEBI" id="CHEBI:78449"/>
        <dbReference type="ChEBI" id="CHEBI:83989"/>
        <dbReference type="ChEBI" id="CHEBI:138538"/>
        <dbReference type="EC" id="2.3.1.179"/>
    </reaction>
</comment>
<dbReference type="InterPro" id="IPR016039">
    <property type="entry name" value="Thiolase-like"/>
</dbReference>
<dbReference type="NCBIfam" id="NF005589">
    <property type="entry name" value="PRK07314.1"/>
    <property type="match status" value="1"/>
</dbReference>
<dbReference type="NCBIfam" id="TIGR03150">
    <property type="entry name" value="fabF"/>
    <property type="match status" value="1"/>
</dbReference>
<dbReference type="InterPro" id="IPR014030">
    <property type="entry name" value="Ketoacyl_synth_N"/>
</dbReference>
<keyword evidence="8" id="KW-0443">Lipid metabolism</keyword>
<dbReference type="InterPro" id="IPR000794">
    <property type="entry name" value="Beta-ketoacyl_synthase"/>
</dbReference>
<dbReference type="InterPro" id="IPR018201">
    <property type="entry name" value="Ketoacyl_synth_AS"/>
</dbReference>
<gene>
    <name evidence="17" type="primary">fabF</name>
    <name evidence="17" type="ORF">ACE3NQ_16340</name>
</gene>
<keyword evidence="6 14" id="KW-0808">Transferase</keyword>
<evidence type="ECO:0000256" key="3">
    <source>
        <dbReference type="ARBA" id="ARBA00012356"/>
    </source>
</evidence>
<dbReference type="Gene3D" id="3.40.47.10">
    <property type="match status" value="1"/>
</dbReference>
<evidence type="ECO:0000256" key="13">
    <source>
        <dbReference type="ARBA" id="ARBA00047659"/>
    </source>
</evidence>
<evidence type="ECO:0000256" key="15">
    <source>
        <dbReference type="RuleBase" id="RU003694"/>
    </source>
</evidence>
<dbReference type="PANTHER" id="PTHR11712:SF336">
    <property type="entry name" value="3-OXOACYL-[ACYL-CARRIER-PROTEIN] SYNTHASE, MITOCHONDRIAL"/>
    <property type="match status" value="1"/>
</dbReference>
<evidence type="ECO:0000313" key="18">
    <source>
        <dbReference type="Proteomes" id="UP001580407"/>
    </source>
</evidence>
<evidence type="ECO:0000256" key="4">
    <source>
        <dbReference type="ARBA" id="ARBA00014657"/>
    </source>
</evidence>
<evidence type="ECO:0000256" key="11">
    <source>
        <dbReference type="ARBA" id="ARBA00024006"/>
    </source>
</evidence>
<name>A0ABV5BAL1_9BACL</name>
<evidence type="ECO:0000256" key="6">
    <source>
        <dbReference type="ARBA" id="ARBA00022679"/>
    </source>
</evidence>
<dbReference type="GO" id="GO:0004315">
    <property type="term" value="F:3-oxoacyl-[acyl-carrier-protein] synthase activity"/>
    <property type="evidence" value="ECO:0007669"/>
    <property type="project" value="UniProtKB-EC"/>
</dbReference>
<evidence type="ECO:0000256" key="5">
    <source>
        <dbReference type="ARBA" id="ARBA00022516"/>
    </source>
</evidence>
<organism evidence="17 18">
    <name type="scientific">Paenibacillus terreus</name>
    <dbReference type="NCBI Taxonomy" id="1387834"/>
    <lineage>
        <taxon>Bacteria</taxon>
        <taxon>Bacillati</taxon>
        <taxon>Bacillota</taxon>
        <taxon>Bacilli</taxon>
        <taxon>Bacillales</taxon>
        <taxon>Paenibacillaceae</taxon>
        <taxon>Paenibacillus</taxon>
    </lineage>
</organism>